<dbReference type="InterPro" id="IPR025332">
    <property type="entry name" value="DUF4238"/>
</dbReference>
<feature type="non-terminal residue" evidence="1">
    <location>
        <position position="1"/>
    </location>
</feature>
<comment type="caution">
    <text evidence="1">The sequence shown here is derived from an EMBL/GenBank/DDBJ whole genome shotgun (WGS) entry which is preliminary data.</text>
</comment>
<keyword evidence="2" id="KW-1185">Reference proteome</keyword>
<accession>A0A9N9KED3</accession>
<sequence length="122" mass="14618">KRTYGDINMYKDLNHNDTMRVENKLSKLEEKASKVVKDIIETSQSNGQIVLFRKNVADLRKFTDNKFDIVTRTMIEKFMREHDLKNPQEVWLQNVREILDTPHEDVEDNPRVFMVDKMDYKL</sequence>
<proteinExistence type="predicted"/>
<reference evidence="1" key="1">
    <citation type="submission" date="2021-06" db="EMBL/GenBank/DDBJ databases">
        <authorList>
            <person name="Kallberg Y."/>
            <person name="Tangrot J."/>
            <person name="Rosling A."/>
        </authorList>
    </citation>
    <scope>NUCLEOTIDE SEQUENCE</scope>
    <source>
        <strain evidence="1">IN212</strain>
    </source>
</reference>
<organism evidence="1 2">
    <name type="scientific">Racocetra fulgida</name>
    <dbReference type="NCBI Taxonomy" id="60492"/>
    <lineage>
        <taxon>Eukaryota</taxon>
        <taxon>Fungi</taxon>
        <taxon>Fungi incertae sedis</taxon>
        <taxon>Mucoromycota</taxon>
        <taxon>Glomeromycotina</taxon>
        <taxon>Glomeromycetes</taxon>
        <taxon>Diversisporales</taxon>
        <taxon>Gigasporaceae</taxon>
        <taxon>Racocetra</taxon>
    </lineage>
</organism>
<name>A0A9N9KED3_9GLOM</name>
<feature type="non-terminal residue" evidence="1">
    <location>
        <position position="122"/>
    </location>
</feature>
<dbReference type="EMBL" id="CAJVPZ010100727">
    <property type="protein sequence ID" value="CAG8821556.1"/>
    <property type="molecule type" value="Genomic_DNA"/>
</dbReference>
<dbReference type="Proteomes" id="UP000789396">
    <property type="component" value="Unassembled WGS sequence"/>
</dbReference>
<dbReference type="AlphaFoldDB" id="A0A9N9KED3"/>
<evidence type="ECO:0000313" key="1">
    <source>
        <dbReference type="EMBL" id="CAG8821556.1"/>
    </source>
</evidence>
<evidence type="ECO:0000313" key="2">
    <source>
        <dbReference type="Proteomes" id="UP000789396"/>
    </source>
</evidence>
<dbReference type="Pfam" id="PF14022">
    <property type="entry name" value="DUF4238"/>
    <property type="match status" value="1"/>
</dbReference>
<dbReference type="OrthoDB" id="2445860at2759"/>
<gene>
    <name evidence="1" type="ORF">RFULGI_LOCUS19695</name>
</gene>
<protein>
    <submittedName>
        <fullName evidence="1">12683_t:CDS:1</fullName>
    </submittedName>
</protein>